<organism evidence="5 6">
    <name type="scientific">Treponema bryantii</name>
    <dbReference type="NCBI Taxonomy" id="163"/>
    <lineage>
        <taxon>Bacteria</taxon>
        <taxon>Pseudomonadati</taxon>
        <taxon>Spirochaetota</taxon>
        <taxon>Spirochaetia</taxon>
        <taxon>Spirochaetales</taxon>
        <taxon>Treponemataceae</taxon>
        <taxon>Treponema</taxon>
    </lineage>
</organism>
<protein>
    <submittedName>
        <fullName evidence="5">RND family efflux transporter, MFP subunit</fullName>
    </submittedName>
</protein>
<feature type="domain" description="CusB-like beta-barrel" evidence="4">
    <location>
        <begin position="237"/>
        <end position="287"/>
    </location>
</feature>
<dbReference type="InterPro" id="IPR006143">
    <property type="entry name" value="RND_pump_MFP"/>
</dbReference>
<evidence type="ECO:0000259" key="3">
    <source>
        <dbReference type="Pfam" id="PF25917"/>
    </source>
</evidence>
<keyword evidence="6" id="KW-1185">Reference proteome</keyword>
<dbReference type="Gene3D" id="2.40.50.100">
    <property type="match status" value="1"/>
</dbReference>
<keyword evidence="2" id="KW-1133">Transmembrane helix</keyword>
<dbReference type="Proteomes" id="UP000182737">
    <property type="component" value="Unassembled WGS sequence"/>
</dbReference>
<accession>A0A1I3I1I9</accession>
<dbReference type="GO" id="GO:1990281">
    <property type="term" value="C:efflux pump complex"/>
    <property type="evidence" value="ECO:0007669"/>
    <property type="project" value="TreeGrafter"/>
</dbReference>
<feature type="domain" description="Multidrug resistance protein MdtA-like barrel-sandwich hybrid" evidence="3">
    <location>
        <begin position="78"/>
        <end position="189"/>
    </location>
</feature>
<reference evidence="6" key="1">
    <citation type="submission" date="2016-10" db="EMBL/GenBank/DDBJ databases">
        <authorList>
            <person name="Varghese N."/>
            <person name="Submissions S."/>
        </authorList>
    </citation>
    <scope>NUCLEOTIDE SEQUENCE [LARGE SCALE GENOMIC DNA]</scope>
    <source>
        <strain evidence="6">XBD1002</strain>
    </source>
</reference>
<feature type="transmembrane region" description="Helical" evidence="2">
    <location>
        <begin position="14"/>
        <end position="34"/>
    </location>
</feature>
<evidence type="ECO:0000259" key="4">
    <source>
        <dbReference type="Pfam" id="PF25954"/>
    </source>
</evidence>
<evidence type="ECO:0000256" key="2">
    <source>
        <dbReference type="SAM" id="Phobius"/>
    </source>
</evidence>
<evidence type="ECO:0000313" key="5">
    <source>
        <dbReference type="EMBL" id="SFI41885.1"/>
    </source>
</evidence>
<dbReference type="InterPro" id="IPR058625">
    <property type="entry name" value="MdtA-like_BSH"/>
</dbReference>
<dbReference type="EMBL" id="FORI01000001">
    <property type="protein sequence ID" value="SFI41885.1"/>
    <property type="molecule type" value="Genomic_DNA"/>
</dbReference>
<dbReference type="InterPro" id="IPR058792">
    <property type="entry name" value="Beta-barrel_RND_2"/>
</dbReference>
<keyword evidence="2" id="KW-0472">Membrane</keyword>
<proteinExistence type="inferred from homology"/>
<evidence type="ECO:0000313" key="6">
    <source>
        <dbReference type="Proteomes" id="UP000182737"/>
    </source>
</evidence>
<dbReference type="PANTHER" id="PTHR30469:SF15">
    <property type="entry name" value="HLYD FAMILY OF SECRETION PROTEINS"/>
    <property type="match status" value="1"/>
</dbReference>
<comment type="similarity">
    <text evidence="1">Belongs to the membrane fusion protein (MFP) (TC 8.A.1) family.</text>
</comment>
<dbReference type="Pfam" id="PF25917">
    <property type="entry name" value="BSH_RND"/>
    <property type="match status" value="1"/>
</dbReference>
<dbReference type="Pfam" id="PF25954">
    <property type="entry name" value="Beta-barrel_RND_2"/>
    <property type="match status" value="1"/>
</dbReference>
<dbReference type="GO" id="GO:0015562">
    <property type="term" value="F:efflux transmembrane transporter activity"/>
    <property type="evidence" value="ECO:0007669"/>
    <property type="project" value="TreeGrafter"/>
</dbReference>
<dbReference type="AlphaFoldDB" id="A0A1I3I1I9"/>
<keyword evidence="2" id="KW-0812">Transmembrane</keyword>
<sequence>MFSMSNKIFHNSKLLRYAIFATVAVIFVLLTILVTRKKPVAEKEDSLPAVILEKPQNGTLVESVTISGYVEANAMIPVVPFVSGTITEYPARAGDFVEKDTLLAKIDDAPFRQQMLQAQAAYFAAKSTFDRLENLYKSGATTQQNYDSAKAQADASKAQYDLAKLQVDYTEVRAPVDGTILIADQAVGGIGNQSQPIAVLADLSNQVVRLKVPEKYFDLFTLERENLSVKVTRPAEKDMYEDAVTTATIENIAPYISPQSKNFVVVCHLDEPGDRFRPGMFVKVQVAYKTYENVPVISLKARKMDGSFYVYDEETSTVKFVEGQDFPLDGTNFIVPEEYRNSYIVMDGQNFVFDGQKVRIFEDALREAKK</sequence>
<evidence type="ECO:0000256" key="1">
    <source>
        <dbReference type="ARBA" id="ARBA00009477"/>
    </source>
</evidence>
<gene>
    <name evidence="5" type="ORF">SAMN04487775_101250</name>
</gene>
<dbReference type="SUPFAM" id="SSF111369">
    <property type="entry name" value="HlyD-like secretion proteins"/>
    <property type="match status" value="1"/>
</dbReference>
<dbReference type="PANTHER" id="PTHR30469">
    <property type="entry name" value="MULTIDRUG RESISTANCE PROTEIN MDTA"/>
    <property type="match status" value="1"/>
</dbReference>
<dbReference type="Gene3D" id="1.10.287.470">
    <property type="entry name" value="Helix hairpin bin"/>
    <property type="match status" value="1"/>
</dbReference>
<dbReference type="OrthoDB" id="356806at2"/>
<dbReference type="Gene3D" id="2.40.30.170">
    <property type="match status" value="1"/>
</dbReference>
<dbReference type="NCBIfam" id="TIGR01730">
    <property type="entry name" value="RND_mfp"/>
    <property type="match status" value="1"/>
</dbReference>
<name>A0A1I3I1I9_9SPIR</name>